<evidence type="ECO:0000313" key="1">
    <source>
        <dbReference type="EMBL" id="KFD72870.1"/>
    </source>
</evidence>
<protein>
    <submittedName>
        <fullName evidence="1">Uncharacterized protein</fullName>
    </submittedName>
</protein>
<name>A0A085NTS4_9BILA</name>
<gene>
    <name evidence="1" type="ORF">M514_14774</name>
</gene>
<sequence length="83" mass="9513">MSVAQQVSKPLGHWVSMSVGHQVSRSVCHCDPFANAYDEEISVQEELLELQSNKELKPRLSHGYQQFWLQKEVPVLYPAVWGM</sequence>
<dbReference type="EMBL" id="KL367475">
    <property type="protein sequence ID" value="KFD72870.1"/>
    <property type="molecule type" value="Genomic_DNA"/>
</dbReference>
<reference evidence="1" key="1">
    <citation type="journal article" date="2014" name="Nat. Genet.">
        <title>Genome and transcriptome of the porcine whipworm Trichuris suis.</title>
        <authorList>
            <person name="Jex A.R."/>
            <person name="Nejsum P."/>
            <person name="Schwarz E.M."/>
            <person name="Hu L."/>
            <person name="Young N.D."/>
            <person name="Hall R.S."/>
            <person name="Korhonen P.K."/>
            <person name="Liao S."/>
            <person name="Thamsborg S."/>
            <person name="Xia J."/>
            <person name="Xu P."/>
            <person name="Wang S."/>
            <person name="Scheerlinck J.P."/>
            <person name="Hofmann A."/>
            <person name="Sternberg P.W."/>
            <person name="Wang J."/>
            <person name="Gasser R.B."/>
        </authorList>
    </citation>
    <scope>NUCLEOTIDE SEQUENCE [LARGE SCALE GENOMIC DNA]</scope>
    <source>
        <strain evidence="1">DCEP-RM93F</strain>
    </source>
</reference>
<dbReference type="Proteomes" id="UP000030758">
    <property type="component" value="Unassembled WGS sequence"/>
</dbReference>
<accession>A0A085NTS4</accession>
<dbReference type="AlphaFoldDB" id="A0A085NTS4"/>
<organism evidence="1">
    <name type="scientific">Trichuris suis</name>
    <name type="common">pig whipworm</name>
    <dbReference type="NCBI Taxonomy" id="68888"/>
    <lineage>
        <taxon>Eukaryota</taxon>
        <taxon>Metazoa</taxon>
        <taxon>Ecdysozoa</taxon>
        <taxon>Nematoda</taxon>
        <taxon>Enoplea</taxon>
        <taxon>Dorylaimia</taxon>
        <taxon>Trichinellida</taxon>
        <taxon>Trichuridae</taxon>
        <taxon>Trichuris</taxon>
    </lineage>
</organism>
<proteinExistence type="predicted"/>